<proteinExistence type="predicted"/>
<keyword evidence="3" id="KW-1185">Reference proteome</keyword>
<reference evidence="2 3" key="1">
    <citation type="submission" date="2018-01" db="EMBL/GenBank/DDBJ databases">
        <title>Draft genome sequence of Nonomuraea sp. KC333.</title>
        <authorList>
            <person name="Sahin N."/>
            <person name="Saygin H."/>
            <person name="Ay H."/>
        </authorList>
    </citation>
    <scope>NUCLEOTIDE SEQUENCE [LARGE SCALE GENOMIC DNA]</scope>
    <source>
        <strain evidence="2 3">KC333</strain>
    </source>
</reference>
<dbReference type="PANTHER" id="PTHR35010">
    <property type="entry name" value="BLL4672 PROTEIN-RELATED"/>
    <property type="match status" value="1"/>
</dbReference>
<sequence length="70" mass="8077">MDDNQLGDFLRAHREAVHAEDVGLRPLGRRGRRGLRRVEVARLASVSTDYYSRLEQGRHRNPSRPGRSPR</sequence>
<comment type="caution">
    <text evidence="2">The sequence shown here is derived from an EMBL/GenBank/DDBJ whole genome shotgun (WGS) entry which is preliminary data.</text>
</comment>
<evidence type="ECO:0000313" key="2">
    <source>
        <dbReference type="EMBL" id="PZG12290.1"/>
    </source>
</evidence>
<dbReference type="AlphaFoldDB" id="A0A2W2EFA9"/>
<dbReference type="Gene3D" id="1.10.260.40">
    <property type="entry name" value="lambda repressor-like DNA-binding domains"/>
    <property type="match status" value="1"/>
</dbReference>
<protein>
    <recommendedName>
        <fullName evidence="4">XRE family transcriptional regulator</fullName>
    </recommendedName>
</protein>
<organism evidence="2 3">
    <name type="scientific">Nonomuraea aridisoli</name>
    <dbReference type="NCBI Taxonomy" id="2070368"/>
    <lineage>
        <taxon>Bacteria</taxon>
        <taxon>Bacillati</taxon>
        <taxon>Actinomycetota</taxon>
        <taxon>Actinomycetes</taxon>
        <taxon>Streptosporangiales</taxon>
        <taxon>Streptosporangiaceae</taxon>
        <taxon>Nonomuraea</taxon>
    </lineage>
</organism>
<evidence type="ECO:0000256" key="1">
    <source>
        <dbReference type="SAM" id="MobiDB-lite"/>
    </source>
</evidence>
<dbReference type="PANTHER" id="PTHR35010:SF2">
    <property type="entry name" value="BLL4672 PROTEIN"/>
    <property type="match status" value="1"/>
</dbReference>
<evidence type="ECO:0008006" key="4">
    <source>
        <dbReference type="Google" id="ProtNLM"/>
    </source>
</evidence>
<feature type="compositionally biased region" description="Basic residues" evidence="1">
    <location>
        <begin position="59"/>
        <end position="70"/>
    </location>
</feature>
<dbReference type="SUPFAM" id="SSF47413">
    <property type="entry name" value="lambda repressor-like DNA-binding domains"/>
    <property type="match status" value="1"/>
</dbReference>
<name>A0A2W2EFA9_9ACTN</name>
<evidence type="ECO:0000313" key="3">
    <source>
        <dbReference type="Proteomes" id="UP000249304"/>
    </source>
</evidence>
<dbReference type="InterPro" id="IPR010982">
    <property type="entry name" value="Lambda_DNA-bd_dom_sf"/>
</dbReference>
<feature type="region of interest" description="Disordered" evidence="1">
    <location>
        <begin position="50"/>
        <end position="70"/>
    </location>
</feature>
<dbReference type="GO" id="GO:0003677">
    <property type="term" value="F:DNA binding"/>
    <property type="evidence" value="ECO:0007669"/>
    <property type="project" value="InterPro"/>
</dbReference>
<dbReference type="Proteomes" id="UP000249304">
    <property type="component" value="Unassembled WGS sequence"/>
</dbReference>
<dbReference type="RefSeq" id="WP_111182942.1">
    <property type="nucleotide sequence ID" value="NZ_POUD01000191.1"/>
</dbReference>
<dbReference type="EMBL" id="POUD01000191">
    <property type="protein sequence ID" value="PZG12290.1"/>
    <property type="molecule type" value="Genomic_DNA"/>
</dbReference>
<gene>
    <name evidence="2" type="ORF">C1J01_33265</name>
</gene>
<dbReference type="Pfam" id="PF13560">
    <property type="entry name" value="HTH_31"/>
    <property type="match status" value="1"/>
</dbReference>
<accession>A0A2W2EFA9</accession>